<feature type="transmembrane region" description="Helical" evidence="1">
    <location>
        <begin position="6"/>
        <end position="27"/>
    </location>
</feature>
<feature type="non-terminal residue" evidence="2">
    <location>
        <position position="110"/>
    </location>
</feature>
<evidence type="ECO:0000313" key="2">
    <source>
        <dbReference type="EMBL" id="EKE27838.1"/>
    </source>
</evidence>
<gene>
    <name evidence="2" type="ORF">ACD_3C00144G0007</name>
</gene>
<dbReference type="AlphaFoldDB" id="K2FXX6"/>
<dbReference type="EMBL" id="AMFJ01000418">
    <property type="protein sequence ID" value="EKE27838.1"/>
    <property type="molecule type" value="Genomic_DNA"/>
</dbReference>
<keyword evidence="1" id="KW-0812">Transmembrane</keyword>
<protein>
    <submittedName>
        <fullName evidence="2">Uncharacterized protein</fullName>
    </submittedName>
</protein>
<sequence length="110" mass="13127">MKEFNLLKIYLVIIAIVWLIWAVMWYWNLGYQAIKYRLITPEEYLIWSYDSYQIKQCEEPRVVPSKEGAVTAPNATTTITKERTPEEIQKCKDEARTNILARRDFDYKDS</sequence>
<comment type="caution">
    <text evidence="2">The sequence shown here is derived from an EMBL/GenBank/DDBJ whole genome shotgun (WGS) entry which is preliminary data.</text>
</comment>
<keyword evidence="1" id="KW-0472">Membrane</keyword>
<keyword evidence="1" id="KW-1133">Transmembrane helix</keyword>
<name>K2FXX6_9BACT</name>
<organism evidence="2">
    <name type="scientific">uncultured bacterium</name>
    <name type="common">gcode 4</name>
    <dbReference type="NCBI Taxonomy" id="1234023"/>
    <lineage>
        <taxon>Bacteria</taxon>
        <taxon>environmental samples</taxon>
    </lineage>
</organism>
<reference evidence="2" key="1">
    <citation type="journal article" date="2012" name="Science">
        <title>Fermentation, hydrogen, and sulfur metabolism in multiple uncultivated bacterial phyla.</title>
        <authorList>
            <person name="Wrighton K.C."/>
            <person name="Thomas B.C."/>
            <person name="Sharon I."/>
            <person name="Miller C.S."/>
            <person name="Castelle C.J."/>
            <person name="VerBerkmoes N.C."/>
            <person name="Wilkins M.J."/>
            <person name="Hettich R.L."/>
            <person name="Lipton M.S."/>
            <person name="Williams K.H."/>
            <person name="Long P.E."/>
            <person name="Banfield J.F."/>
        </authorList>
    </citation>
    <scope>NUCLEOTIDE SEQUENCE [LARGE SCALE GENOMIC DNA]</scope>
</reference>
<proteinExistence type="predicted"/>
<evidence type="ECO:0000256" key="1">
    <source>
        <dbReference type="SAM" id="Phobius"/>
    </source>
</evidence>
<accession>K2FXX6</accession>